<feature type="region of interest" description="Disordered" evidence="5">
    <location>
        <begin position="31"/>
        <end position="76"/>
    </location>
</feature>
<proteinExistence type="inferred from homology"/>
<evidence type="ECO:0000256" key="4">
    <source>
        <dbReference type="ARBA" id="ARBA00023136"/>
    </source>
</evidence>
<dbReference type="InterPro" id="IPR032710">
    <property type="entry name" value="NTF2-like_dom_sf"/>
</dbReference>
<dbReference type="GO" id="GO:0016020">
    <property type="term" value="C:membrane"/>
    <property type="evidence" value="ECO:0007669"/>
    <property type="project" value="UniProtKB-SubCell"/>
</dbReference>
<gene>
    <name evidence="8" type="ORF">ABEG18_24190</name>
</gene>
<evidence type="ECO:0000256" key="3">
    <source>
        <dbReference type="ARBA" id="ARBA00022946"/>
    </source>
</evidence>
<comment type="similarity">
    <text evidence="2">Belongs to the Tim44 family.</text>
</comment>
<evidence type="ECO:0000256" key="2">
    <source>
        <dbReference type="ARBA" id="ARBA00009597"/>
    </source>
</evidence>
<organism evidence="8">
    <name type="scientific">Alsobacter sp. KACC 23698</name>
    <dbReference type="NCBI Taxonomy" id="3149229"/>
    <lineage>
        <taxon>Bacteria</taxon>
        <taxon>Pseudomonadati</taxon>
        <taxon>Pseudomonadota</taxon>
        <taxon>Alphaproteobacteria</taxon>
        <taxon>Hyphomicrobiales</taxon>
        <taxon>Alsobacteraceae</taxon>
        <taxon>Alsobacter</taxon>
    </lineage>
</organism>
<feature type="transmembrane region" description="Helical" evidence="6">
    <location>
        <begin position="6"/>
        <end position="23"/>
    </location>
</feature>
<dbReference type="PANTHER" id="PTHR10721">
    <property type="entry name" value="MITOCHONDRIAL IMPORT INNER MEMBRANE TRANSLOCASE SUBUNIT TIM44"/>
    <property type="match status" value="1"/>
</dbReference>
<accession>A0AAU7JEV1</accession>
<dbReference type="SUPFAM" id="SSF54427">
    <property type="entry name" value="NTF2-like"/>
    <property type="match status" value="1"/>
</dbReference>
<evidence type="ECO:0000256" key="1">
    <source>
        <dbReference type="ARBA" id="ARBA00004370"/>
    </source>
</evidence>
<dbReference type="GO" id="GO:0051087">
    <property type="term" value="F:protein-folding chaperone binding"/>
    <property type="evidence" value="ECO:0007669"/>
    <property type="project" value="TreeGrafter"/>
</dbReference>
<dbReference type="Gene3D" id="3.10.450.240">
    <property type="match status" value="1"/>
</dbReference>
<keyword evidence="6" id="KW-1133">Transmembrane helix</keyword>
<dbReference type="InterPro" id="IPR016985">
    <property type="entry name" value="UCP031890_Tim44-rel"/>
</dbReference>
<evidence type="ECO:0000256" key="5">
    <source>
        <dbReference type="SAM" id="MobiDB-lite"/>
    </source>
</evidence>
<evidence type="ECO:0000256" key="6">
    <source>
        <dbReference type="SAM" id="Phobius"/>
    </source>
</evidence>
<reference evidence="8" key="1">
    <citation type="submission" date="2024-05" db="EMBL/GenBank/DDBJ databases">
        <authorList>
            <person name="Kim S."/>
            <person name="Heo J."/>
            <person name="Choi H."/>
            <person name="Choi Y."/>
            <person name="Kwon S.-W."/>
            <person name="Kim Y."/>
        </authorList>
    </citation>
    <scope>NUCLEOTIDE SEQUENCE</scope>
    <source>
        <strain evidence="8">KACC 23698</strain>
    </source>
</reference>
<dbReference type="InterPro" id="IPR039544">
    <property type="entry name" value="Tim44-like"/>
</dbReference>
<feature type="domain" description="Tim44-like" evidence="7">
    <location>
        <begin position="87"/>
        <end position="233"/>
    </location>
</feature>
<dbReference type="SMART" id="SM00978">
    <property type="entry name" value="Tim44"/>
    <property type="match status" value="1"/>
</dbReference>
<dbReference type="RefSeq" id="WP_406855595.1">
    <property type="nucleotide sequence ID" value="NZ_CP157484.1"/>
</dbReference>
<dbReference type="NCBIfam" id="NF033779">
    <property type="entry name" value="Tim44_TimA_adap"/>
    <property type="match status" value="1"/>
</dbReference>
<keyword evidence="6" id="KW-0812">Transmembrane</keyword>
<dbReference type="PANTHER" id="PTHR10721:SF1">
    <property type="entry name" value="MITOCHONDRIAL IMPORT INNER MEMBRANE TRANSLOCASE SUBUNIT TIM44"/>
    <property type="match status" value="1"/>
</dbReference>
<keyword evidence="4 6" id="KW-0472">Membrane</keyword>
<dbReference type="AlphaFoldDB" id="A0AAU7JEV1"/>
<sequence length="235" mass="25525">MQDSFDITTIIFLALAVFVIWRLRSVLGTRTGNERPPMMRRAEPQAPAAANDSNVVRLDRAPEGPAPELGQRDPDRWKGVAEPGTPLAASLDAIAAAENGFDARGFREGAKSAYEMIVTAFAGGDRRALKELLSKDVYDGFVAAIGEREKRGEKVETTFVSIDKAELVDAQLRGRSAQITVRFLSKLITATRDRTGAVVDGAPDKVVDVTDVWTFARDAGSRDPNWKLVATEAGH</sequence>
<name>A0AAU7JEV1_9HYPH</name>
<evidence type="ECO:0000313" key="8">
    <source>
        <dbReference type="EMBL" id="XBO38757.1"/>
    </source>
</evidence>
<dbReference type="PIRSF" id="PIRSF031890">
    <property type="entry name" value="UCP031890_transporter_Tim44"/>
    <property type="match status" value="1"/>
</dbReference>
<protein>
    <submittedName>
        <fullName evidence="8">Tim44/TimA family putative adaptor protein</fullName>
    </submittedName>
</protein>
<keyword evidence="3" id="KW-0809">Transit peptide</keyword>
<evidence type="ECO:0000259" key="7">
    <source>
        <dbReference type="SMART" id="SM00978"/>
    </source>
</evidence>
<comment type="subcellular location">
    <subcellularLocation>
        <location evidence="1">Membrane</location>
    </subcellularLocation>
</comment>
<dbReference type="EMBL" id="CP157484">
    <property type="protein sequence ID" value="XBO38757.1"/>
    <property type="molecule type" value="Genomic_DNA"/>
</dbReference>
<dbReference type="GO" id="GO:0030150">
    <property type="term" value="P:protein import into mitochondrial matrix"/>
    <property type="evidence" value="ECO:0007669"/>
    <property type="project" value="TreeGrafter"/>
</dbReference>
<dbReference type="Pfam" id="PF04280">
    <property type="entry name" value="Tim44"/>
    <property type="match status" value="1"/>
</dbReference>
<dbReference type="InterPro" id="IPR007379">
    <property type="entry name" value="Tim44-like_dom"/>
</dbReference>